<dbReference type="PANTHER" id="PTHR45663">
    <property type="entry name" value="GEO12009P1"/>
    <property type="match status" value="1"/>
</dbReference>
<feature type="domain" description="Thioredoxin" evidence="4">
    <location>
        <begin position="1"/>
        <end position="109"/>
    </location>
</feature>
<comment type="similarity">
    <text evidence="1">Belongs to the thioredoxin family.</text>
</comment>
<evidence type="ECO:0000256" key="1">
    <source>
        <dbReference type="ARBA" id="ARBA00008987"/>
    </source>
</evidence>
<dbReference type="AlphaFoldDB" id="A0A6J4IDD6"/>
<protein>
    <recommendedName>
        <fullName evidence="4">Thioredoxin domain-containing protein</fullName>
    </recommendedName>
</protein>
<feature type="region of interest" description="Disordered" evidence="3">
    <location>
        <begin position="106"/>
        <end position="133"/>
    </location>
</feature>
<evidence type="ECO:0000259" key="4">
    <source>
        <dbReference type="PROSITE" id="PS51352"/>
    </source>
</evidence>
<dbReference type="GO" id="GO:0015035">
    <property type="term" value="F:protein-disulfide reductase activity"/>
    <property type="evidence" value="ECO:0007669"/>
    <property type="project" value="TreeGrafter"/>
</dbReference>
<dbReference type="SUPFAM" id="SSF52833">
    <property type="entry name" value="Thioredoxin-like"/>
    <property type="match status" value="1"/>
</dbReference>
<dbReference type="GO" id="GO:0005737">
    <property type="term" value="C:cytoplasm"/>
    <property type="evidence" value="ECO:0007669"/>
    <property type="project" value="TreeGrafter"/>
</dbReference>
<dbReference type="PROSITE" id="PS51352">
    <property type="entry name" value="THIOREDOXIN_2"/>
    <property type="match status" value="1"/>
</dbReference>
<dbReference type="EMBL" id="CADCSZ010000131">
    <property type="protein sequence ID" value="CAA9247160.1"/>
    <property type="molecule type" value="Genomic_DNA"/>
</dbReference>
<dbReference type="PANTHER" id="PTHR45663:SF11">
    <property type="entry name" value="GEO12009P1"/>
    <property type="match status" value="1"/>
</dbReference>
<dbReference type="Pfam" id="PF00085">
    <property type="entry name" value="Thioredoxin"/>
    <property type="match status" value="1"/>
</dbReference>
<reference evidence="5" key="1">
    <citation type="submission" date="2020-02" db="EMBL/GenBank/DDBJ databases">
        <authorList>
            <person name="Meier V. D."/>
        </authorList>
    </citation>
    <scope>NUCLEOTIDE SEQUENCE</scope>
    <source>
        <strain evidence="5">AVDCRST_MAG76</strain>
    </source>
</reference>
<name>A0A6J4IDD6_9ACTN</name>
<dbReference type="InterPro" id="IPR013766">
    <property type="entry name" value="Thioredoxin_domain"/>
</dbReference>
<accession>A0A6J4IDD6</accession>
<evidence type="ECO:0000313" key="5">
    <source>
        <dbReference type="EMBL" id="CAA9247160.1"/>
    </source>
</evidence>
<dbReference type="CDD" id="cd02947">
    <property type="entry name" value="TRX_family"/>
    <property type="match status" value="1"/>
</dbReference>
<organism evidence="5">
    <name type="scientific">uncultured Acidimicrobiales bacterium</name>
    <dbReference type="NCBI Taxonomy" id="310071"/>
    <lineage>
        <taxon>Bacteria</taxon>
        <taxon>Bacillati</taxon>
        <taxon>Actinomycetota</taxon>
        <taxon>Acidimicrobiia</taxon>
        <taxon>Acidimicrobiales</taxon>
        <taxon>environmental samples</taxon>
    </lineage>
</organism>
<proteinExistence type="inferred from homology"/>
<evidence type="ECO:0000256" key="2">
    <source>
        <dbReference type="ARBA" id="ARBA00023284"/>
    </source>
</evidence>
<sequence length="133" mass="14646">MSTDLVTEATKETFRDLVAEGQVLVDVWGPDCQPCLRMMPHVERLAEESGGSLRVVKLEAPKARRLCMELKVMGLPAFLLFRNGEEVARINGPQVTEEALTSWFNEKAEAKAAPQSESTEAKAAPQSEKEESA</sequence>
<dbReference type="Gene3D" id="3.40.30.10">
    <property type="entry name" value="Glutaredoxin"/>
    <property type="match status" value="1"/>
</dbReference>
<gene>
    <name evidence="5" type="ORF">AVDCRST_MAG76-2076</name>
</gene>
<keyword evidence="2" id="KW-0676">Redox-active center</keyword>
<evidence type="ECO:0000256" key="3">
    <source>
        <dbReference type="SAM" id="MobiDB-lite"/>
    </source>
</evidence>
<dbReference type="InterPro" id="IPR036249">
    <property type="entry name" value="Thioredoxin-like_sf"/>
</dbReference>